<evidence type="ECO:0000313" key="3">
    <source>
        <dbReference type="Proteomes" id="UP000002051"/>
    </source>
</evidence>
<accession>A0A072UN41</accession>
<reference evidence="1 3" key="1">
    <citation type="journal article" date="2011" name="Nature">
        <title>The Medicago genome provides insight into the evolution of rhizobial symbioses.</title>
        <authorList>
            <person name="Young N.D."/>
            <person name="Debelle F."/>
            <person name="Oldroyd G.E."/>
            <person name="Geurts R."/>
            <person name="Cannon S.B."/>
            <person name="Udvardi M.K."/>
            <person name="Benedito V.A."/>
            <person name="Mayer K.F."/>
            <person name="Gouzy J."/>
            <person name="Schoof H."/>
            <person name="Van de Peer Y."/>
            <person name="Proost S."/>
            <person name="Cook D.R."/>
            <person name="Meyers B.C."/>
            <person name="Spannagl M."/>
            <person name="Cheung F."/>
            <person name="De Mita S."/>
            <person name="Krishnakumar V."/>
            <person name="Gundlach H."/>
            <person name="Zhou S."/>
            <person name="Mudge J."/>
            <person name="Bharti A.K."/>
            <person name="Murray J.D."/>
            <person name="Naoumkina M.A."/>
            <person name="Rosen B."/>
            <person name="Silverstein K.A."/>
            <person name="Tang H."/>
            <person name="Rombauts S."/>
            <person name="Zhao P.X."/>
            <person name="Zhou P."/>
            <person name="Barbe V."/>
            <person name="Bardou P."/>
            <person name="Bechner M."/>
            <person name="Bellec A."/>
            <person name="Berger A."/>
            <person name="Berges H."/>
            <person name="Bidwell S."/>
            <person name="Bisseling T."/>
            <person name="Choisne N."/>
            <person name="Couloux A."/>
            <person name="Denny R."/>
            <person name="Deshpande S."/>
            <person name="Dai X."/>
            <person name="Doyle J.J."/>
            <person name="Dudez A.M."/>
            <person name="Farmer A.D."/>
            <person name="Fouteau S."/>
            <person name="Franken C."/>
            <person name="Gibelin C."/>
            <person name="Gish J."/>
            <person name="Goldstein S."/>
            <person name="Gonzalez A.J."/>
            <person name="Green P.J."/>
            <person name="Hallab A."/>
            <person name="Hartog M."/>
            <person name="Hua A."/>
            <person name="Humphray S.J."/>
            <person name="Jeong D.H."/>
            <person name="Jing Y."/>
            <person name="Jocker A."/>
            <person name="Kenton S.M."/>
            <person name="Kim D.J."/>
            <person name="Klee K."/>
            <person name="Lai H."/>
            <person name="Lang C."/>
            <person name="Lin S."/>
            <person name="Macmil S.L."/>
            <person name="Magdelenat G."/>
            <person name="Matthews L."/>
            <person name="McCorrison J."/>
            <person name="Monaghan E.L."/>
            <person name="Mun J.H."/>
            <person name="Najar F.Z."/>
            <person name="Nicholson C."/>
            <person name="Noirot C."/>
            <person name="O'Bleness M."/>
            <person name="Paule C.R."/>
            <person name="Poulain J."/>
            <person name="Prion F."/>
            <person name="Qin B."/>
            <person name="Qu C."/>
            <person name="Retzel E.F."/>
            <person name="Riddle C."/>
            <person name="Sallet E."/>
            <person name="Samain S."/>
            <person name="Samson N."/>
            <person name="Sanders I."/>
            <person name="Saurat O."/>
            <person name="Scarpelli C."/>
            <person name="Schiex T."/>
            <person name="Segurens B."/>
            <person name="Severin A.J."/>
            <person name="Sherrier D.J."/>
            <person name="Shi R."/>
            <person name="Sims S."/>
            <person name="Singer S.R."/>
            <person name="Sinharoy S."/>
            <person name="Sterck L."/>
            <person name="Viollet A."/>
            <person name="Wang B.B."/>
            <person name="Wang K."/>
            <person name="Wang M."/>
            <person name="Wang X."/>
            <person name="Warfsmann J."/>
            <person name="Weissenbach J."/>
            <person name="White D.D."/>
            <person name="White J.D."/>
            <person name="Wiley G.B."/>
            <person name="Wincker P."/>
            <person name="Xing Y."/>
            <person name="Yang L."/>
            <person name="Yao Z."/>
            <person name="Ying F."/>
            <person name="Zhai J."/>
            <person name="Zhou L."/>
            <person name="Zuber A."/>
            <person name="Denarie J."/>
            <person name="Dixon R.A."/>
            <person name="May G.D."/>
            <person name="Schwartz D.C."/>
            <person name="Rogers J."/>
            <person name="Quetier F."/>
            <person name="Town C.D."/>
            <person name="Roe B.A."/>
        </authorList>
    </citation>
    <scope>NUCLEOTIDE SEQUENCE [LARGE SCALE GENOMIC DNA]</scope>
    <source>
        <strain evidence="1">A17</strain>
        <strain evidence="2 3">cv. Jemalong A17</strain>
    </source>
</reference>
<dbReference type="AlphaFoldDB" id="A0A072UN41"/>
<name>A0A072UN41_MEDTR</name>
<keyword evidence="1" id="KW-0812">Transmembrane</keyword>
<organism evidence="1 3">
    <name type="scientific">Medicago truncatula</name>
    <name type="common">Barrel medic</name>
    <name type="synonym">Medicago tribuloides</name>
    <dbReference type="NCBI Taxonomy" id="3880"/>
    <lineage>
        <taxon>Eukaryota</taxon>
        <taxon>Viridiplantae</taxon>
        <taxon>Streptophyta</taxon>
        <taxon>Embryophyta</taxon>
        <taxon>Tracheophyta</taxon>
        <taxon>Spermatophyta</taxon>
        <taxon>Magnoliopsida</taxon>
        <taxon>eudicotyledons</taxon>
        <taxon>Gunneridae</taxon>
        <taxon>Pentapetalae</taxon>
        <taxon>rosids</taxon>
        <taxon>fabids</taxon>
        <taxon>Fabales</taxon>
        <taxon>Fabaceae</taxon>
        <taxon>Papilionoideae</taxon>
        <taxon>50 kb inversion clade</taxon>
        <taxon>NPAAA clade</taxon>
        <taxon>Hologalegina</taxon>
        <taxon>IRL clade</taxon>
        <taxon>Trifolieae</taxon>
        <taxon>Medicago</taxon>
    </lineage>
</organism>
<dbReference type="EnsemblPlants" id="KEH30443">
    <property type="protein sequence ID" value="KEH30443"/>
    <property type="gene ID" value="MTR_4g070305"/>
</dbReference>
<dbReference type="HOGENOM" id="CLU_2389525_0_0_1"/>
<protein>
    <submittedName>
        <fullName evidence="1">Transmembrane protein, putative</fullName>
    </submittedName>
</protein>
<evidence type="ECO:0000313" key="2">
    <source>
        <dbReference type="EnsemblPlants" id="KEH30443"/>
    </source>
</evidence>
<keyword evidence="3" id="KW-1185">Reference proteome</keyword>
<dbReference type="Proteomes" id="UP000002051">
    <property type="component" value="Chromosome 4"/>
</dbReference>
<reference evidence="1 3" key="2">
    <citation type="journal article" date="2014" name="BMC Genomics">
        <title>An improved genome release (version Mt4.0) for the model legume Medicago truncatula.</title>
        <authorList>
            <person name="Tang H."/>
            <person name="Krishnakumar V."/>
            <person name="Bidwell S."/>
            <person name="Rosen B."/>
            <person name="Chan A."/>
            <person name="Zhou S."/>
            <person name="Gentzbittel L."/>
            <person name="Childs K.L."/>
            <person name="Yandell M."/>
            <person name="Gundlach H."/>
            <person name="Mayer K.F."/>
            <person name="Schwartz D.C."/>
            <person name="Town C.D."/>
        </authorList>
    </citation>
    <scope>GENOME REANNOTATION</scope>
    <source>
        <strain evidence="1">A17</strain>
        <strain evidence="2 3">cv. Jemalong A17</strain>
    </source>
</reference>
<reference evidence="2" key="3">
    <citation type="submission" date="2015-04" db="UniProtKB">
        <authorList>
            <consortium name="EnsemblPlants"/>
        </authorList>
    </citation>
    <scope>IDENTIFICATION</scope>
    <source>
        <strain evidence="2">cv. Jemalong A17</strain>
    </source>
</reference>
<sequence>MQDSVYSFVHNECCFPLTDWEKMPTIQGMIVTTFYKTLRYFQSFLSNFLFTTIYTSLVLGGEVVSKSLIGSWTFSPLALPALPELPSNWYQSLG</sequence>
<gene>
    <name evidence="1" type="ordered locus">MTR_4g070305</name>
</gene>
<keyword evidence="1" id="KW-0472">Membrane</keyword>
<evidence type="ECO:0000313" key="1">
    <source>
        <dbReference type="EMBL" id="KEH30443.1"/>
    </source>
</evidence>
<proteinExistence type="predicted"/>
<dbReference type="EMBL" id="CM001220">
    <property type="protein sequence ID" value="KEH30443.1"/>
    <property type="molecule type" value="Genomic_DNA"/>
</dbReference>